<dbReference type="EMBL" id="BK015323">
    <property type="protein sequence ID" value="DAE01362.1"/>
    <property type="molecule type" value="Genomic_DNA"/>
</dbReference>
<proteinExistence type="predicted"/>
<protein>
    <submittedName>
        <fullName evidence="1">Uncharacterized protein</fullName>
    </submittedName>
</protein>
<sequence length="42" mass="4971">MLHVPIKFKLRSDILLQNRTNLCFITKTILHEFLLSFNSLVL</sequence>
<organism evidence="1">
    <name type="scientific">Siphoviridae sp. ctJcm18</name>
    <dbReference type="NCBI Taxonomy" id="2825433"/>
    <lineage>
        <taxon>Viruses</taxon>
        <taxon>Duplodnaviria</taxon>
        <taxon>Heunggongvirae</taxon>
        <taxon>Uroviricota</taxon>
        <taxon>Caudoviricetes</taxon>
    </lineage>
</organism>
<evidence type="ECO:0000313" key="1">
    <source>
        <dbReference type="EMBL" id="DAE01362.1"/>
    </source>
</evidence>
<name>A0A8S5P301_9CAUD</name>
<accession>A0A8S5P301</accession>
<reference evidence="1" key="1">
    <citation type="journal article" date="2021" name="Proc. Natl. Acad. Sci. U.S.A.">
        <title>A Catalog of Tens of Thousands of Viruses from Human Metagenomes Reveals Hidden Associations with Chronic Diseases.</title>
        <authorList>
            <person name="Tisza M.J."/>
            <person name="Buck C.B."/>
        </authorList>
    </citation>
    <scope>NUCLEOTIDE SEQUENCE</scope>
    <source>
        <strain evidence="1">CtJcm18</strain>
    </source>
</reference>